<feature type="domain" description="Fe2OG dioxygenase" evidence="6">
    <location>
        <begin position="316"/>
        <end position="424"/>
    </location>
</feature>
<evidence type="ECO:0000256" key="2">
    <source>
        <dbReference type="ARBA" id="ARBA00022723"/>
    </source>
</evidence>
<reference evidence="7 9" key="1">
    <citation type="journal article" date="2012" name="Nature">
        <title>Algal genomes reveal evolutionary mosaicism and the fate of nucleomorphs.</title>
        <authorList>
            <consortium name="DOE Joint Genome Institute"/>
            <person name="Curtis B.A."/>
            <person name="Tanifuji G."/>
            <person name="Burki F."/>
            <person name="Gruber A."/>
            <person name="Irimia M."/>
            <person name="Maruyama S."/>
            <person name="Arias M.C."/>
            <person name="Ball S.G."/>
            <person name="Gile G.H."/>
            <person name="Hirakawa Y."/>
            <person name="Hopkins J.F."/>
            <person name="Kuo A."/>
            <person name="Rensing S.A."/>
            <person name="Schmutz J."/>
            <person name="Symeonidi A."/>
            <person name="Elias M."/>
            <person name="Eveleigh R.J."/>
            <person name="Herman E.K."/>
            <person name="Klute M.J."/>
            <person name="Nakayama T."/>
            <person name="Obornik M."/>
            <person name="Reyes-Prieto A."/>
            <person name="Armbrust E.V."/>
            <person name="Aves S.J."/>
            <person name="Beiko R.G."/>
            <person name="Coutinho P."/>
            <person name="Dacks J.B."/>
            <person name="Durnford D.G."/>
            <person name="Fast N.M."/>
            <person name="Green B.R."/>
            <person name="Grisdale C.J."/>
            <person name="Hempel F."/>
            <person name="Henrissat B."/>
            <person name="Hoppner M.P."/>
            <person name="Ishida K."/>
            <person name="Kim E."/>
            <person name="Koreny L."/>
            <person name="Kroth P.G."/>
            <person name="Liu Y."/>
            <person name="Malik S.B."/>
            <person name="Maier U.G."/>
            <person name="McRose D."/>
            <person name="Mock T."/>
            <person name="Neilson J.A."/>
            <person name="Onodera N.T."/>
            <person name="Poole A.M."/>
            <person name="Pritham E.J."/>
            <person name="Richards T.A."/>
            <person name="Rocap G."/>
            <person name="Roy S.W."/>
            <person name="Sarai C."/>
            <person name="Schaack S."/>
            <person name="Shirato S."/>
            <person name="Slamovits C.H."/>
            <person name="Spencer D.F."/>
            <person name="Suzuki S."/>
            <person name="Worden A.Z."/>
            <person name="Zauner S."/>
            <person name="Barry K."/>
            <person name="Bell C."/>
            <person name="Bharti A.K."/>
            <person name="Crow J.A."/>
            <person name="Grimwood J."/>
            <person name="Kramer R."/>
            <person name="Lindquist E."/>
            <person name="Lucas S."/>
            <person name="Salamov A."/>
            <person name="McFadden G.I."/>
            <person name="Lane C.E."/>
            <person name="Keeling P.J."/>
            <person name="Gray M.W."/>
            <person name="Grigoriev I.V."/>
            <person name="Archibald J.M."/>
        </authorList>
    </citation>
    <scope>NUCLEOTIDE SEQUENCE</scope>
    <source>
        <strain evidence="7 9">CCMP2712</strain>
    </source>
</reference>
<dbReference type="EnsemblProtists" id="EKX44704">
    <property type="protein sequence ID" value="EKX44704"/>
    <property type="gene ID" value="GUITHDRAFT_71984"/>
</dbReference>
<organism evidence="7">
    <name type="scientific">Guillardia theta (strain CCMP2712)</name>
    <name type="common">Cryptophyte</name>
    <dbReference type="NCBI Taxonomy" id="905079"/>
    <lineage>
        <taxon>Eukaryota</taxon>
        <taxon>Cryptophyceae</taxon>
        <taxon>Pyrenomonadales</taxon>
        <taxon>Geminigeraceae</taxon>
        <taxon>Guillardia</taxon>
    </lineage>
</organism>
<dbReference type="STRING" id="905079.L1J9C6"/>
<dbReference type="GeneID" id="17301266"/>
<dbReference type="InterPro" id="IPR005123">
    <property type="entry name" value="Oxoglu/Fe-dep_dioxygenase_dom"/>
</dbReference>
<evidence type="ECO:0000256" key="1">
    <source>
        <dbReference type="ARBA" id="ARBA00001961"/>
    </source>
</evidence>
<dbReference type="Gene3D" id="2.60.120.620">
    <property type="entry name" value="q2cbj1_9rhob like domain"/>
    <property type="match status" value="1"/>
</dbReference>
<evidence type="ECO:0000313" key="8">
    <source>
        <dbReference type="EnsemblProtists" id="EKX44704"/>
    </source>
</evidence>
<dbReference type="PaxDb" id="55529-EKX44704"/>
<keyword evidence="4" id="KW-0560">Oxidoreductase</keyword>
<dbReference type="GO" id="GO:0004656">
    <property type="term" value="F:procollagen-proline 4-dioxygenase activity"/>
    <property type="evidence" value="ECO:0007669"/>
    <property type="project" value="TreeGrafter"/>
</dbReference>
<evidence type="ECO:0000313" key="9">
    <source>
        <dbReference type="Proteomes" id="UP000011087"/>
    </source>
</evidence>
<keyword evidence="2" id="KW-0479">Metal-binding</keyword>
<dbReference type="Proteomes" id="UP000011087">
    <property type="component" value="Unassembled WGS sequence"/>
</dbReference>
<reference evidence="8" key="3">
    <citation type="submission" date="2015-06" db="UniProtKB">
        <authorList>
            <consortium name="EnsemblProtists"/>
        </authorList>
    </citation>
    <scope>IDENTIFICATION</scope>
</reference>
<dbReference type="OrthoDB" id="69177at2759"/>
<keyword evidence="9" id="KW-1185">Reference proteome</keyword>
<dbReference type="InterPro" id="IPR045054">
    <property type="entry name" value="P4HA-like"/>
</dbReference>
<dbReference type="KEGG" id="gtt:GUITHDRAFT_71984"/>
<keyword evidence="3" id="KW-0223">Dioxygenase</keyword>
<dbReference type="OMA" id="LRKPPNH"/>
<reference evidence="9" key="2">
    <citation type="submission" date="2012-11" db="EMBL/GenBank/DDBJ databases">
        <authorList>
            <person name="Kuo A."/>
            <person name="Curtis B.A."/>
            <person name="Tanifuji G."/>
            <person name="Burki F."/>
            <person name="Gruber A."/>
            <person name="Irimia M."/>
            <person name="Maruyama S."/>
            <person name="Arias M.C."/>
            <person name="Ball S.G."/>
            <person name="Gile G.H."/>
            <person name="Hirakawa Y."/>
            <person name="Hopkins J.F."/>
            <person name="Rensing S.A."/>
            <person name="Schmutz J."/>
            <person name="Symeonidi A."/>
            <person name="Elias M."/>
            <person name="Eveleigh R.J."/>
            <person name="Herman E.K."/>
            <person name="Klute M.J."/>
            <person name="Nakayama T."/>
            <person name="Obornik M."/>
            <person name="Reyes-Prieto A."/>
            <person name="Armbrust E.V."/>
            <person name="Aves S.J."/>
            <person name="Beiko R.G."/>
            <person name="Coutinho P."/>
            <person name="Dacks J.B."/>
            <person name="Durnford D.G."/>
            <person name="Fast N.M."/>
            <person name="Green B.R."/>
            <person name="Grisdale C."/>
            <person name="Hempe F."/>
            <person name="Henrissat B."/>
            <person name="Hoppner M.P."/>
            <person name="Ishida K.-I."/>
            <person name="Kim E."/>
            <person name="Koreny L."/>
            <person name="Kroth P.G."/>
            <person name="Liu Y."/>
            <person name="Malik S.-B."/>
            <person name="Maier U.G."/>
            <person name="McRose D."/>
            <person name="Mock T."/>
            <person name="Neilson J.A."/>
            <person name="Onodera N.T."/>
            <person name="Poole A.M."/>
            <person name="Pritham E.J."/>
            <person name="Richards T.A."/>
            <person name="Rocap G."/>
            <person name="Roy S.W."/>
            <person name="Sarai C."/>
            <person name="Schaack S."/>
            <person name="Shirato S."/>
            <person name="Slamovits C.H."/>
            <person name="Spencer D.F."/>
            <person name="Suzuki S."/>
            <person name="Worden A.Z."/>
            <person name="Zauner S."/>
            <person name="Barry K."/>
            <person name="Bell C."/>
            <person name="Bharti A.K."/>
            <person name="Crow J.A."/>
            <person name="Grimwood J."/>
            <person name="Kramer R."/>
            <person name="Lindquist E."/>
            <person name="Lucas S."/>
            <person name="Salamov A."/>
            <person name="McFadden G.I."/>
            <person name="Lane C.E."/>
            <person name="Keeling P.J."/>
            <person name="Gray M.W."/>
            <person name="Grigoriev I.V."/>
            <person name="Archibald J.M."/>
        </authorList>
    </citation>
    <scope>NUCLEOTIDE SEQUENCE</scope>
    <source>
        <strain evidence="9">CCMP2712</strain>
    </source>
</reference>
<dbReference type="PANTHER" id="PTHR10869:SF247">
    <property type="entry name" value="FE2OG DIOXYGENASE DOMAIN-CONTAINING PROTEIN"/>
    <property type="match status" value="1"/>
</dbReference>
<dbReference type="RefSeq" id="XP_005831684.1">
    <property type="nucleotide sequence ID" value="XM_005831627.1"/>
</dbReference>
<proteinExistence type="predicted"/>
<evidence type="ECO:0000256" key="4">
    <source>
        <dbReference type="ARBA" id="ARBA00023002"/>
    </source>
</evidence>
<dbReference type="SMART" id="SM00702">
    <property type="entry name" value="P4Hc"/>
    <property type="match status" value="1"/>
</dbReference>
<dbReference type="GO" id="GO:0031418">
    <property type="term" value="F:L-ascorbic acid binding"/>
    <property type="evidence" value="ECO:0007669"/>
    <property type="project" value="InterPro"/>
</dbReference>
<dbReference type="EMBL" id="JH993003">
    <property type="protein sequence ID" value="EKX44704.1"/>
    <property type="molecule type" value="Genomic_DNA"/>
</dbReference>
<protein>
    <recommendedName>
        <fullName evidence="6">Fe2OG dioxygenase domain-containing protein</fullName>
    </recommendedName>
</protein>
<name>L1J9C6_GUITC</name>
<evidence type="ECO:0000256" key="3">
    <source>
        <dbReference type="ARBA" id="ARBA00022964"/>
    </source>
</evidence>
<gene>
    <name evidence="7" type="ORF">GUITHDRAFT_71984</name>
</gene>
<dbReference type="PROSITE" id="PS51471">
    <property type="entry name" value="FE2OG_OXY"/>
    <property type="match status" value="1"/>
</dbReference>
<evidence type="ECO:0000256" key="5">
    <source>
        <dbReference type="ARBA" id="ARBA00023004"/>
    </source>
</evidence>
<dbReference type="PANTHER" id="PTHR10869">
    <property type="entry name" value="PROLYL 4-HYDROXYLASE ALPHA SUBUNIT"/>
    <property type="match status" value="1"/>
</dbReference>
<dbReference type="AlphaFoldDB" id="L1J9C6"/>
<evidence type="ECO:0000259" key="6">
    <source>
        <dbReference type="PROSITE" id="PS51471"/>
    </source>
</evidence>
<sequence length="424" mass="47099">MSGKDDITSLISDEELRVTLRTLSVIGEHLDMLRDKRMKPLRSALHPIVEERIRQTAGNKVPHAAGGGSLSGKISEALKDQRWEDAIELLQAMRAPREIPKLGAVQRWVRDCDLGATAANDPQALRVLDAILRAAGQDWFGLAASAAANAKQEGQEGAPELLKGSGMVRRFPAWCPVPKQEGGSYDASKFLEVDKSSLRIIGHEMACERRPPNKHDLNIWYAPPSLLHFQQDLPQATRFDFPSVPGAFFLSGVLTPHECWQIISVAEAMGFSPDEPLDKAIDSRADGCVWLVDEQIQRKLLDRMEHLMPPVLGDGKFAGLNARWRLYRYTTGNVYRPHVDGAWPGSGIDEEGNYVYDKTGDRWSRLTFVIYLTEDFDGGCTTFFTPARVEGCLELRGVEPRQGCVLCFPHGDTAESLVHEGEVK</sequence>
<comment type="cofactor">
    <cofactor evidence="1">
        <name>L-ascorbate</name>
        <dbReference type="ChEBI" id="CHEBI:38290"/>
    </cofactor>
</comment>
<dbReference type="eggNOG" id="ENOG502QW74">
    <property type="taxonomic scope" value="Eukaryota"/>
</dbReference>
<evidence type="ECO:0000313" key="7">
    <source>
        <dbReference type="EMBL" id="EKX44704.1"/>
    </source>
</evidence>
<keyword evidence="5" id="KW-0408">Iron</keyword>
<dbReference type="InterPro" id="IPR006620">
    <property type="entry name" value="Pro_4_hyd_alph"/>
</dbReference>
<dbReference type="GO" id="GO:0005506">
    <property type="term" value="F:iron ion binding"/>
    <property type="evidence" value="ECO:0007669"/>
    <property type="project" value="InterPro"/>
</dbReference>
<dbReference type="GO" id="GO:0005783">
    <property type="term" value="C:endoplasmic reticulum"/>
    <property type="evidence" value="ECO:0007669"/>
    <property type="project" value="TreeGrafter"/>
</dbReference>
<dbReference type="HOGENOM" id="CLU_041456_5_1_1"/>
<accession>L1J9C6</accession>